<feature type="compositionally biased region" description="Polar residues" evidence="1">
    <location>
        <begin position="102"/>
        <end position="123"/>
    </location>
</feature>
<feature type="region of interest" description="Disordered" evidence="1">
    <location>
        <begin position="75"/>
        <end position="123"/>
    </location>
</feature>
<evidence type="ECO:0000256" key="1">
    <source>
        <dbReference type="SAM" id="MobiDB-lite"/>
    </source>
</evidence>
<feature type="compositionally biased region" description="Basic and acidic residues" evidence="1">
    <location>
        <begin position="89"/>
        <end position="100"/>
    </location>
</feature>
<feature type="compositionally biased region" description="Low complexity" evidence="1">
    <location>
        <begin position="13"/>
        <end position="22"/>
    </location>
</feature>
<evidence type="ECO:0000313" key="3">
    <source>
        <dbReference type="Proteomes" id="UP000265520"/>
    </source>
</evidence>
<proteinExistence type="predicted"/>
<accession>A0A392NQB9</accession>
<dbReference type="Proteomes" id="UP000265520">
    <property type="component" value="Unassembled WGS sequence"/>
</dbReference>
<feature type="region of interest" description="Disordered" evidence="1">
    <location>
        <begin position="1"/>
        <end position="33"/>
    </location>
</feature>
<keyword evidence="3" id="KW-1185">Reference proteome</keyword>
<comment type="caution">
    <text evidence="2">The sequence shown here is derived from an EMBL/GenBank/DDBJ whole genome shotgun (WGS) entry which is preliminary data.</text>
</comment>
<reference evidence="2 3" key="1">
    <citation type="journal article" date="2018" name="Front. Plant Sci.">
        <title>Red Clover (Trifolium pratense) and Zigzag Clover (T. medium) - A Picture of Genomic Similarities and Differences.</title>
        <authorList>
            <person name="Dluhosova J."/>
            <person name="Istvanek J."/>
            <person name="Nedelnik J."/>
            <person name="Repkova J."/>
        </authorList>
    </citation>
    <scope>NUCLEOTIDE SEQUENCE [LARGE SCALE GENOMIC DNA]</scope>
    <source>
        <strain evidence="3">cv. 10/8</strain>
        <tissue evidence="2">Leaf</tissue>
    </source>
</reference>
<feature type="compositionally biased region" description="Polar residues" evidence="1">
    <location>
        <begin position="75"/>
        <end position="86"/>
    </location>
</feature>
<sequence length="123" mass="13285">MQSDFHILNESQTATDTTGTTDKLNPHEATRPSKAVTDLSKFLAFFEDLLLELRSSSASLALVTNSAFKRAFSTSNSLTRASNTVIASDDSKETGPEVSKDALSNNSWQGDPRNSSTVENGQQ</sequence>
<name>A0A392NQB9_9FABA</name>
<protein>
    <submittedName>
        <fullName evidence="2">Uncharacterized protein</fullName>
    </submittedName>
</protein>
<organism evidence="2 3">
    <name type="scientific">Trifolium medium</name>
    <dbReference type="NCBI Taxonomy" id="97028"/>
    <lineage>
        <taxon>Eukaryota</taxon>
        <taxon>Viridiplantae</taxon>
        <taxon>Streptophyta</taxon>
        <taxon>Embryophyta</taxon>
        <taxon>Tracheophyta</taxon>
        <taxon>Spermatophyta</taxon>
        <taxon>Magnoliopsida</taxon>
        <taxon>eudicotyledons</taxon>
        <taxon>Gunneridae</taxon>
        <taxon>Pentapetalae</taxon>
        <taxon>rosids</taxon>
        <taxon>fabids</taxon>
        <taxon>Fabales</taxon>
        <taxon>Fabaceae</taxon>
        <taxon>Papilionoideae</taxon>
        <taxon>50 kb inversion clade</taxon>
        <taxon>NPAAA clade</taxon>
        <taxon>Hologalegina</taxon>
        <taxon>IRL clade</taxon>
        <taxon>Trifolieae</taxon>
        <taxon>Trifolium</taxon>
    </lineage>
</organism>
<evidence type="ECO:0000313" key="2">
    <source>
        <dbReference type="EMBL" id="MCI00695.1"/>
    </source>
</evidence>
<dbReference type="AlphaFoldDB" id="A0A392NQB9"/>
<dbReference type="EMBL" id="LXQA010043980">
    <property type="protein sequence ID" value="MCI00695.1"/>
    <property type="molecule type" value="Genomic_DNA"/>
</dbReference>